<evidence type="ECO:0008006" key="3">
    <source>
        <dbReference type="Google" id="ProtNLM"/>
    </source>
</evidence>
<dbReference type="Proteomes" id="UP001597018">
    <property type="component" value="Unassembled WGS sequence"/>
</dbReference>
<name>A0ABW3FSQ1_9PSEU</name>
<accession>A0ABW3FSQ1</accession>
<keyword evidence="2" id="KW-1185">Reference proteome</keyword>
<proteinExistence type="predicted"/>
<sequence length="82" mass="9525">MSADRDAVARAEFRAFVRTHHPDVGGDPAVFAAGVAEFRARRERPDRYDAPIVVVDRARGVRGLLHRLRERWARRRRPPRVR</sequence>
<protein>
    <recommendedName>
        <fullName evidence="3">J domain-containing protein</fullName>
    </recommendedName>
</protein>
<comment type="caution">
    <text evidence="1">The sequence shown here is derived from an EMBL/GenBank/DDBJ whole genome shotgun (WGS) entry which is preliminary data.</text>
</comment>
<reference evidence="2" key="1">
    <citation type="journal article" date="2019" name="Int. J. Syst. Evol. Microbiol.">
        <title>The Global Catalogue of Microorganisms (GCM) 10K type strain sequencing project: providing services to taxonomists for standard genome sequencing and annotation.</title>
        <authorList>
            <consortium name="The Broad Institute Genomics Platform"/>
            <consortium name="The Broad Institute Genome Sequencing Center for Infectious Disease"/>
            <person name="Wu L."/>
            <person name="Ma J."/>
        </authorList>
    </citation>
    <scope>NUCLEOTIDE SEQUENCE [LARGE SCALE GENOMIC DNA]</scope>
    <source>
        <strain evidence="2">CCUG 56401</strain>
    </source>
</reference>
<evidence type="ECO:0000313" key="1">
    <source>
        <dbReference type="EMBL" id="MFD0919874.1"/>
    </source>
</evidence>
<evidence type="ECO:0000313" key="2">
    <source>
        <dbReference type="Proteomes" id="UP001597018"/>
    </source>
</evidence>
<organism evidence="1 2">
    <name type="scientific">Saccharopolyspora rosea</name>
    <dbReference type="NCBI Taxonomy" id="524884"/>
    <lineage>
        <taxon>Bacteria</taxon>
        <taxon>Bacillati</taxon>
        <taxon>Actinomycetota</taxon>
        <taxon>Actinomycetes</taxon>
        <taxon>Pseudonocardiales</taxon>
        <taxon>Pseudonocardiaceae</taxon>
        <taxon>Saccharopolyspora</taxon>
    </lineage>
</organism>
<dbReference type="RefSeq" id="WP_263251902.1">
    <property type="nucleotide sequence ID" value="NZ_BAABLT010000052.1"/>
</dbReference>
<dbReference type="EMBL" id="JBHTIW010000004">
    <property type="protein sequence ID" value="MFD0919874.1"/>
    <property type="molecule type" value="Genomic_DNA"/>
</dbReference>
<gene>
    <name evidence="1" type="ORF">ACFQ16_08965</name>
</gene>